<keyword evidence="1" id="KW-0812">Transmembrane</keyword>
<proteinExistence type="predicted"/>
<dbReference type="Proteomes" id="UP000316167">
    <property type="component" value="Unassembled WGS sequence"/>
</dbReference>
<dbReference type="AlphaFoldDB" id="A0A562SQZ7"/>
<evidence type="ECO:0000313" key="2">
    <source>
        <dbReference type="EMBL" id="TWI83558.1"/>
    </source>
</evidence>
<evidence type="ECO:0000256" key="1">
    <source>
        <dbReference type="SAM" id="Phobius"/>
    </source>
</evidence>
<dbReference type="GO" id="GO:0006744">
    <property type="term" value="P:ubiquinone biosynthetic process"/>
    <property type="evidence" value="ECO:0007669"/>
    <property type="project" value="InterPro"/>
</dbReference>
<dbReference type="RefSeq" id="WP_144885806.1">
    <property type="nucleotide sequence ID" value="NZ_VLLE01000003.1"/>
</dbReference>
<reference evidence="2 3" key="1">
    <citation type="journal article" date="2015" name="Stand. Genomic Sci.">
        <title>Genomic Encyclopedia of Bacterial and Archaeal Type Strains, Phase III: the genomes of soil and plant-associated and newly described type strains.</title>
        <authorList>
            <person name="Whitman W.B."/>
            <person name="Woyke T."/>
            <person name="Klenk H.P."/>
            <person name="Zhou Y."/>
            <person name="Lilburn T.G."/>
            <person name="Beck B.J."/>
            <person name="De Vos P."/>
            <person name="Vandamme P."/>
            <person name="Eisen J.A."/>
            <person name="Garrity G."/>
            <person name="Hugenholtz P."/>
            <person name="Kyrpides N.C."/>
        </authorList>
    </citation>
    <scope>NUCLEOTIDE SEQUENCE [LARGE SCALE GENOMIC DNA]</scope>
    <source>
        <strain evidence="2 3">CGMCC 1.7271</strain>
    </source>
</reference>
<gene>
    <name evidence="2" type="ORF">IQ13_1670</name>
</gene>
<dbReference type="EMBL" id="VLLE01000003">
    <property type="protein sequence ID" value="TWI83558.1"/>
    <property type="molecule type" value="Genomic_DNA"/>
</dbReference>
<dbReference type="InterPro" id="IPR007715">
    <property type="entry name" value="Coq4"/>
</dbReference>
<evidence type="ECO:0000313" key="3">
    <source>
        <dbReference type="Proteomes" id="UP000316167"/>
    </source>
</evidence>
<keyword evidence="3" id="KW-1185">Reference proteome</keyword>
<sequence>MIKLLKNLRSQLLVLLTHTFALPVLKIVRRKKAFPYSMEQLSALPFDTVGNEVWQLLNENNLRLLPYYERHDIKHVVLGYPFTDEGEVCLQFFMLANGRVSFPVLATVLYGLVTMPEYYASFRKAYARGKEAGDLSQLDWFGIMPELLMDVRKQYHVNKIV</sequence>
<comment type="caution">
    <text evidence="2">The sequence shown here is derived from an EMBL/GenBank/DDBJ whole genome shotgun (WGS) entry which is preliminary data.</text>
</comment>
<protein>
    <submittedName>
        <fullName evidence="2">Ubiquinone biosynthesis protein COQ4</fullName>
    </submittedName>
</protein>
<organism evidence="2 3">
    <name type="scientific">Lacibacter cauensis</name>
    <dbReference type="NCBI Taxonomy" id="510947"/>
    <lineage>
        <taxon>Bacteria</taxon>
        <taxon>Pseudomonadati</taxon>
        <taxon>Bacteroidota</taxon>
        <taxon>Chitinophagia</taxon>
        <taxon>Chitinophagales</taxon>
        <taxon>Chitinophagaceae</taxon>
        <taxon>Lacibacter</taxon>
    </lineage>
</organism>
<keyword evidence="1" id="KW-0472">Membrane</keyword>
<name>A0A562SQZ7_9BACT</name>
<keyword evidence="1" id="KW-1133">Transmembrane helix</keyword>
<dbReference type="OrthoDB" id="876994at2"/>
<dbReference type="Pfam" id="PF05019">
    <property type="entry name" value="Coq4"/>
    <property type="match status" value="1"/>
</dbReference>
<feature type="transmembrane region" description="Helical" evidence="1">
    <location>
        <begin position="100"/>
        <end position="120"/>
    </location>
</feature>
<accession>A0A562SQZ7</accession>
<keyword evidence="2" id="KW-0830">Ubiquinone</keyword>